<feature type="binding site" evidence="2">
    <location>
        <position position="200"/>
    </location>
    <ligand>
        <name>Mn(2+)</name>
        <dbReference type="ChEBI" id="CHEBI:29035"/>
        <label>2</label>
    </ligand>
</feature>
<reference evidence="5" key="1">
    <citation type="submission" date="2010-08" db="EMBL/GenBank/DDBJ databases">
        <title>Genome comparisons of Edwardsiella bacteria analysed using deep sequencing technology.</title>
        <authorList>
            <person name="van Soest J.J."/>
            <person name="Henkel C.V."/>
            <person name="Jansen H.J."/>
            <person name="van den Hondel C.A.M.J.J."/>
            <person name="Bloemberg G.V."/>
            <person name="Meijer A.H."/>
            <person name="Spaink H.P."/>
        </authorList>
    </citation>
    <scope>NUCLEOTIDE SEQUENCE [LARGE SCALE GENOMIC DNA]</scope>
    <source>
        <strain evidence="5">FL6-60</strain>
    </source>
</reference>
<dbReference type="GO" id="GO:0005737">
    <property type="term" value="C:cytoplasm"/>
    <property type="evidence" value="ECO:0007669"/>
    <property type="project" value="TreeGrafter"/>
</dbReference>
<feature type="binding site" evidence="2">
    <location>
        <position position="176"/>
    </location>
    <ligand>
        <name>Mn(2+)</name>
        <dbReference type="ChEBI" id="CHEBI:29035"/>
        <label>2</label>
    </ligand>
</feature>
<keyword evidence="2" id="KW-0479">Metal-binding</keyword>
<dbReference type="PATRIC" id="fig|718251.5.peg.1300"/>
<dbReference type="KEGG" id="etd:ETAF_1259"/>
<keyword evidence="2" id="KW-0464">Manganese</keyword>
<dbReference type="CDD" id="cd05665">
    <property type="entry name" value="M20_Acy1_IAAspH"/>
    <property type="match status" value="1"/>
</dbReference>
<name>A0A0H3DTT6_EDWTF</name>
<dbReference type="GO" id="GO:0071713">
    <property type="term" value="F:para-aminobenzoyl-glutamate hydrolase activity"/>
    <property type="evidence" value="ECO:0007669"/>
    <property type="project" value="TreeGrafter"/>
</dbReference>
<feature type="binding site" evidence="2">
    <location>
        <position position="394"/>
    </location>
    <ligand>
        <name>Mn(2+)</name>
        <dbReference type="ChEBI" id="CHEBI:29035"/>
        <label>2</label>
    </ligand>
</feature>
<evidence type="ECO:0000256" key="2">
    <source>
        <dbReference type="PIRSR" id="PIRSR005962-1"/>
    </source>
</evidence>
<dbReference type="NCBIfam" id="TIGR01891">
    <property type="entry name" value="amidohydrolases"/>
    <property type="match status" value="1"/>
</dbReference>
<feature type="domain" description="Peptidase M20 dimerisation" evidence="3">
    <location>
        <begin position="224"/>
        <end position="295"/>
    </location>
</feature>
<dbReference type="GO" id="GO:0004046">
    <property type="term" value="F:aminoacylase activity"/>
    <property type="evidence" value="ECO:0007669"/>
    <property type="project" value="UniProtKB-EC"/>
</dbReference>
<feature type="binding site" evidence="2">
    <location>
        <position position="142"/>
    </location>
    <ligand>
        <name>Mn(2+)</name>
        <dbReference type="ChEBI" id="CHEBI:29035"/>
        <label>2</label>
    </ligand>
</feature>
<comment type="cofactor">
    <cofactor evidence="2">
        <name>Mn(2+)</name>
        <dbReference type="ChEBI" id="CHEBI:29035"/>
    </cofactor>
    <text evidence="2">The Mn(2+) ion enhances activity.</text>
</comment>
<dbReference type="GO" id="GO:0046872">
    <property type="term" value="F:metal ion binding"/>
    <property type="evidence" value="ECO:0007669"/>
    <property type="project" value="UniProtKB-KW"/>
</dbReference>
<feature type="binding site" evidence="2">
    <location>
        <position position="140"/>
    </location>
    <ligand>
        <name>Mn(2+)</name>
        <dbReference type="ChEBI" id="CHEBI:29035"/>
        <label>2</label>
    </ligand>
</feature>
<dbReference type="GO" id="GO:0046657">
    <property type="term" value="P:folic acid catabolic process"/>
    <property type="evidence" value="ECO:0007669"/>
    <property type="project" value="TreeGrafter"/>
</dbReference>
<gene>
    <name evidence="4" type="ordered locus">ETAF_1259</name>
</gene>
<keyword evidence="1 4" id="KW-0378">Hydrolase</keyword>
<protein>
    <submittedName>
        <fullName evidence="4">N-acyl-L-amino acid amidohydrolase</fullName>
        <ecNumber evidence="4">3.5.1.14</ecNumber>
    </submittedName>
</protein>
<dbReference type="InterPro" id="IPR033845">
    <property type="entry name" value="AbgA"/>
</dbReference>
<evidence type="ECO:0000313" key="4">
    <source>
        <dbReference type="EMBL" id="ADM41373.1"/>
    </source>
</evidence>
<evidence type="ECO:0000313" key="5">
    <source>
        <dbReference type="Proteomes" id="UP000002230"/>
    </source>
</evidence>
<dbReference type="SUPFAM" id="SSF55031">
    <property type="entry name" value="Bacterial exopeptidase dimerisation domain"/>
    <property type="match status" value="1"/>
</dbReference>
<keyword evidence="5" id="KW-1185">Reference proteome</keyword>
<dbReference type="PANTHER" id="PTHR30575">
    <property type="entry name" value="PEPTIDASE M20"/>
    <property type="match status" value="1"/>
</dbReference>
<dbReference type="InterPro" id="IPR036264">
    <property type="entry name" value="Bact_exopeptidase_dim_dom"/>
</dbReference>
<dbReference type="EC" id="3.5.1.14" evidence="4"/>
<dbReference type="InterPro" id="IPR002933">
    <property type="entry name" value="Peptidase_M20"/>
</dbReference>
<dbReference type="PANTHER" id="PTHR30575:SF3">
    <property type="entry name" value="PEPTIDASE M20 DIMERISATION DOMAIN-CONTAINING PROTEIN"/>
    <property type="match status" value="1"/>
</dbReference>
<organism evidence="4 5">
    <name type="scientific">Edwardsiella tarda (strain FL6-60)</name>
    <dbReference type="NCBI Taxonomy" id="718251"/>
    <lineage>
        <taxon>Bacteria</taxon>
        <taxon>Pseudomonadati</taxon>
        <taxon>Pseudomonadota</taxon>
        <taxon>Gammaproteobacteria</taxon>
        <taxon>Enterobacterales</taxon>
        <taxon>Hafniaceae</taxon>
        <taxon>Edwardsiella</taxon>
    </lineage>
</organism>
<dbReference type="AlphaFoldDB" id="A0A0H3DTT6"/>
<dbReference type="InterPro" id="IPR011650">
    <property type="entry name" value="Peptidase_M20_dimer"/>
</dbReference>
<dbReference type="GO" id="GO:0016805">
    <property type="term" value="F:dipeptidase activity"/>
    <property type="evidence" value="ECO:0007669"/>
    <property type="project" value="TreeGrafter"/>
</dbReference>
<dbReference type="Pfam" id="PF07687">
    <property type="entry name" value="M20_dimer"/>
    <property type="match status" value="1"/>
</dbReference>
<dbReference type="SUPFAM" id="SSF53187">
    <property type="entry name" value="Zn-dependent exopeptidases"/>
    <property type="match status" value="1"/>
</dbReference>
<evidence type="ECO:0000256" key="1">
    <source>
        <dbReference type="ARBA" id="ARBA00022801"/>
    </source>
</evidence>
<evidence type="ECO:0000259" key="3">
    <source>
        <dbReference type="Pfam" id="PF07687"/>
    </source>
</evidence>
<proteinExistence type="predicted"/>
<dbReference type="Proteomes" id="UP000002230">
    <property type="component" value="Chromosome"/>
</dbReference>
<reference evidence="4 5" key="2">
    <citation type="journal article" date="2011" name="BMC Immunol.">
        <title>Comparison of static immersion and intravenous injection systems for exposure of zebrafish embryos to the natural pathogen Edwardsiella tarda.</title>
        <authorList>
            <person name="van Soest J.J."/>
            <person name="Stockhammer O.W."/>
            <person name="Ordas A."/>
            <person name="Bloemberg G.V."/>
            <person name="Spaink H.P."/>
            <person name="Meijer A.H."/>
        </authorList>
    </citation>
    <scope>NUCLEOTIDE SEQUENCE [LARGE SCALE GENOMIC DNA]</scope>
    <source>
        <strain evidence="4 5">FL6-60</strain>
    </source>
</reference>
<dbReference type="Pfam" id="PF01546">
    <property type="entry name" value="Peptidase_M20"/>
    <property type="match status" value="1"/>
</dbReference>
<dbReference type="HOGENOM" id="CLU_023257_2_1_6"/>
<dbReference type="InterPro" id="IPR052030">
    <property type="entry name" value="Peptidase_M20/M20A_hydrolases"/>
</dbReference>
<dbReference type="Gene3D" id="3.40.630.10">
    <property type="entry name" value="Zn peptidases"/>
    <property type="match status" value="2"/>
</dbReference>
<dbReference type="EMBL" id="CP002154">
    <property type="protein sequence ID" value="ADM41373.1"/>
    <property type="molecule type" value="Genomic_DNA"/>
</dbReference>
<dbReference type="InterPro" id="IPR017439">
    <property type="entry name" value="Amidohydrolase"/>
</dbReference>
<accession>A0A0H3DTT6</accession>
<dbReference type="PIRSF" id="PIRSF005962">
    <property type="entry name" value="Pept_M20D_amidohydro"/>
    <property type="match status" value="1"/>
</dbReference>
<sequence>MTVSDPEQLRRWRRMFHQIPETGWSEFITSARLIEMLRAMGYRVLPGRAFLSREHIQGRNDDEVAQGLARARRYPISDALLEEMGDLTGCVALLETGRPGPTVALRFDIDCVAVTESDAPQHPPRAADFASRHPGCMHACGHDGHMAIGLGVAQALYALRDRLCGTVKLLFQPAEEGVRGAKPVAEGGMLDDVDYFLSAHIGMGVPSGEIVVDPRDFLCTTKLDLRFFGAPAHAGMMPQGGANALAGACHCVTQLLGIPRHGDGMSRINIGTLRAGEGRNVIPAYAEMQLEVRGANRTINDYMAQQALRIADGAAQSFGLRVEHQVMGSAVDLHNDAALMTLVADIASQQQDLRIAEASFGGSEDATLLVERVQAHGGQAAYVVLGADLRAGHHQSEFDFDEAVLSRGCALFTACVSRLCRTAHSA</sequence>